<protein>
    <submittedName>
        <fullName evidence="2">Uncharacterized protein LOC108829488</fullName>
    </submittedName>
</protein>
<accession>A0A9W3D4R6</accession>
<reference evidence="2" key="2">
    <citation type="submission" date="2025-08" db="UniProtKB">
        <authorList>
            <consortium name="RefSeq"/>
        </authorList>
    </citation>
    <scope>IDENTIFICATION</scope>
    <source>
        <tissue evidence="2">Leaf</tissue>
    </source>
</reference>
<dbReference type="GeneID" id="108829488"/>
<evidence type="ECO:0000313" key="2">
    <source>
        <dbReference type="RefSeq" id="XP_056858822.1"/>
    </source>
</evidence>
<name>A0A9W3D4R6_RAPSA</name>
<gene>
    <name evidence="2" type="primary">LOC108829488</name>
</gene>
<reference evidence="1" key="1">
    <citation type="journal article" date="2019" name="Database">
        <title>The radish genome database (RadishGD): an integrated information resource for radish genomics.</title>
        <authorList>
            <person name="Yu H.J."/>
            <person name="Baek S."/>
            <person name="Lee Y.J."/>
            <person name="Cho A."/>
            <person name="Mun J.H."/>
        </authorList>
    </citation>
    <scope>NUCLEOTIDE SEQUENCE [LARGE SCALE GENOMIC DNA]</scope>
    <source>
        <strain evidence="1">cv. WK10039</strain>
    </source>
</reference>
<keyword evidence="1" id="KW-1185">Reference proteome</keyword>
<dbReference type="Proteomes" id="UP000504610">
    <property type="component" value="Chromosome 2"/>
</dbReference>
<dbReference type="KEGG" id="rsz:108829488"/>
<evidence type="ECO:0000313" key="1">
    <source>
        <dbReference type="Proteomes" id="UP000504610"/>
    </source>
</evidence>
<organism evidence="1 2">
    <name type="scientific">Raphanus sativus</name>
    <name type="common">Radish</name>
    <name type="synonym">Raphanus raphanistrum var. sativus</name>
    <dbReference type="NCBI Taxonomy" id="3726"/>
    <lineage>
        <taxon>Eukaryota</taxon>
        <taxon>Viridiplantae</taxon>
        <taxon>Streptophyta</taxon>
        <taxon>Embryophyta</taxon>
        <taxon>Tracheophyta</taxon>
        <taxon>Spermatophyta</taxon>
        <taxon>Magnoliopsida</taxon>
        <taxon>eudicotyledons</taxon>
        <taxon>Gunneridae</taxon>
        <taxon>Pentapetalae</taxon>
        <taxon>rosids</taxon>
        <taxon>malvids</taxon>
        <taxon>Brassicales</taxon>
        <taxon>Brassicaceae</taxon>
        <taxon>Brassiceae</taxon>
        <taxon>Raphanus</taxon>
    </lineage>
</organism>
<sequence>MFHSFVFEAYRKALKSAEKQTPKLKARGFERKVLWFVTKLAFFFHTRDWQWQNNSDSSVLALRNGMNSEIDHVTGLVRRIREVATHLLFVKPLLLVLLLDMYNVKLVTRRTC</sequence>
<proteinExistence type="predicted"/>
<dbReference type="AlphaFoldDB" id="A0A9W3D4R6"/>
<dbReference type="RefSeq" id="XP_056858822.1">
    <property type="nucleotide sequence ID" value="XM_057002842.1"/>
</dbReference>